<organism evidence="1">
    <name type="scientific">Anguilla anguilla</name>
    <name type="common">European freshwater eel</name>
    <name type="synonym">Muraena anguilla</name>
    <dbReference type="NCBI Taxonomy" id="7936"/>
    <lineage>
        <taxon>Eukaryota</taxon>
        <taxon>Metazoa</taxon>
        <taxon>Chordata</taxon>
        <taxon>Craniata</taxon>
        <taxon>Vertebrata</taxon>
        <taxon>Euteleostomi</taxon>
        <taxon>Actinopterygii</taxon>
        <taxon>Neopterygii</taxon>
        <taxon>Teleostei</taxon>
        <taxon>Anguilliformes</taxon>
        <taxon>Anguillidae</taxon>
        <taxon>Anguilla</taxon>
    </lineage>
</organism>
<dbReference type="AlphaFoldDB" id="A0A0E9RH17"/>
<name>A0A0E9RH17_ANGAN</name>
<sequence>MQQRKQGRVDINQTDILGISEKKAVTRDLEWNLFPVF</sequence>
<evidence type="ECO:0000313" key="1">
    <source>
        <dbReference type="EMBL" id="JAH27730.1"/>
    </source>
</evidence>
<proteinExistence type="predicted"/>
<dbReference type="EMBL" id="GBXM01080847">
    <property type="protein sequence ID" value="JAH27730.1"/>
    <property type="molecule type" value="Transcribed_RNA"/>
</dbReference>
<reference evidence="1" key="1">
    <citation type="submission" date="2014-11" db="EMBL/GenBank/DDBJ databases">
        <authorList>
            <person name="Amaro Gonzalez C."/>
        </authorList>
    </citation>
    <scope>NUCLEOTIDE SEQUENCE</scope>
</reference>
<protein>
    <submittedName>
        <fullName evidence="1">Uncharacterized protein</fullName>
    </submittedName>
</protein>
<reference evidence="1" key="2">
    <citation type="journal article" date="2015" name="Fish Shellfish Immunol.">
        <title>Early steps in the European eel (Anguilla anguilla)-Vibrio vulnificus interaction in the gills: Role of the RtxA13 toxin.</title>
        <authorList>
            <person name="Callol A."/>
            <person name="Pajuelo D."/>
            <person name="Ebbesson L."/>
            <person name="Teles M."/>
            <person name="MacKenzie S."/>
            <person name="Amaro C."/>
        </authorList>
    </citation>
    <scope>NUCLEOTIDE SEQUENCE</scope>
</reference>
<accession>A0A0E9RH17</accession>